<organism evidence="2 3">
    <name type="scientific">Pleurodeles waltl</name>
    <name type="common">Iberian ribbed newt</name>
    <dbReference type="NCBI Taxonomy" id="8319"/>
    <lineage>
        <taxon>Eukaryota</taxon>
        <taxon>Metazoa</taxon>
        <taxon>Chordata</taxon>
        <taxon>Craniata</taxon>
        <taxon>Vertebrata</taxon>
        <taxon>Euteleostomi</taxon>
        <taxon>Amphibia</taxon>
        <taxon>Batrachia</taxon>
        <taxon>Caudata</taxon>
        <taxon>Salamandroidea</taxon>
        <taxon>Salamandridae</taxon>
        <taxon>Pleurodelinae</taxon>
        <taxon>Pleurodeles</taxon>
    </lineage>
</organism>
<protein>
    <submittedName>
        <fullName evidence="2">Uncharacterized protein</fullName>
    </submittedName>
</protein>
<dbReference type="Proteomes" id="UP001066276">
    <property type="component" value="Chromosome 6"/>
</dbReference>
<name>A0AAV7QE04_PLEWA</name>
<comment type="caution">
    <text evidence="2">The sequence shown here is derived from an EMBL/GenBank/DDBJ whole genome shotgun (WGS) entry which is preliminary data.</text>
</comment>
<keyword evidence="3" id="KW-1185">Reference proteome</keyword>
<accession>A0AAV7QE04</accession>
<dbReference type="EMBL" id="JANPWB010000010">
    <property type="protein sequence ID" value="KAJ1137874.1"/>
    <property type="molecule type" value="Genomic_DNA"/>
</dbReference>
<evidence type="ECO:0000256" key="1">
    <source>
        <dbReference type="SAM" id="MobiDB-lite"/>
    </source>
</evidence>
<proteinExistence type="predicted"/>
<sequence length="102" mass="10700">MLLHLGGAAIHKINADGGESETSRLGTTEQDVHTPRGGCVENQESPHGTTPEGLEGDDLAETLVPGAVHEGAVSSPPRGGSERYNLRPRPLPSSKLRDLLVT</sequence>
<gene>
    <name evidence="2" type="ORF">NDU88_004270</name>
</gene>
<evidence type="ECO:0000313" key="2">
    <source>
        <dbReference type="EMBL" id="KAJ1137874.1"/>
    </source>
</evidence>
<dbReference type="AlphaFoldDB" id="A0AAV7QE04"/>
<feature type="region of interest" description="Disordered" evidence="1">
    <location>
        <begin position="12"/>
        <end position="102"/>
    </location>
</feature>
<evidence type="ECO:0000313" key="3">
    <source>
        <dbReference type="Proteomes" id="UP001066276"/>
    </source>
</evidence>
<reference evidence="2" key="1">
    <citation type="journal article" date="2022" name="bioRxiv">
        <title>Sequencing and chromosome-scale assembly of the giantPleurodeles waltlgenome.</title>
        <authorList>
            <person name="Brown T."/>
            <person name="Elewa A."/>
            <person name="Iarovenko S."/>
            <person name="Subramanian E."/>
            <person name="Araus A.J."/>
            <person name="Petzold A."/>
            <person name="Susuki M."/>
            <person name="Suzuki K.-i.T."/>
            <person name="Hayashi T."/>
            <person name="Toyoda A."/>
            <person name="Oliveira C."/>
            <person name="Osipova E."/>
            <person name="Leigh N.D."/>
            <person name="Simon A."/>
            <person name="Yun M.H."/>
        </authorList>
    </citation>
    <scope>NUCLEOTIDE SEQUENCE</scope>
    <source>
        <strain evidence="2">20211129_DDA</strain>
        <tissue evidence="2">Liver</tissue>
    </source>
</reference>